<organism evidence="1">
    <name type="scientific">Capra hircus</name>
    <name type="common">Goat</name>
    <dbReference type="NCBI Taxonomy" id="9925"/>
    <lineage>
        <taxon>Eukaryota</taxon>
        <taxon>Metazoa</taxon>
        <taxon>Chordata</taxon>
        <taxon>Craniata</taxon>
        <taxon>Vertebrata</taxon>
        <taxon>Euteleostomi</taxon>
        <taxon>Mammalia</taxon>
        <taxon>Eutheria</taxon>
        <taxon>Laurasiatheria</taxon>
        <taxon>Artiodactyla</taxon>
        <taxon>Ruminantia</taxon>
        <taxon>Pecora</taxon>
        <taxon>Bovidae</taxon>
        <taxon>Caprinae</taxon>
        <taxon>Capra</taxon>
    </lineage>
</organism>
<reference evidence="1" key="1">
    <citation type="submission" date="2019-03" db="EMBL/GenBank/DDBJ databases">
        <title>Genome sequencing and reference-guided assembly of Black Bengal Goat (Capra hircus).</title>
        <authorList>
            <person name="Siddiki A.Z."/>
            <person name="Baten A."/>
            <person name="Billah M."/>
            <person name="Alam M.A.U."/>
            <person name="Shawrob K.S.M."/>
            <person name="Saha S."/>
            <person name="Chowdhury M."/>
            <person name="Rahman A.H."/>
            <person name="Stear M."/>
            <person name="Miah G."/>
            <person name="Das G.B."/>
            <person name="Hossain M.M."/>
            <person name="Kumkum M."/>
            <person name="Islam M.S."/>
            <person name="Mollah A.M."/>
            <person name="Ahsan A."/>
            <person name="Tusar F."/>
            <person name="Khan M.K.I."/>
        </authorList>
    </citation>
    <scope>NUCLEOTIDE SEQUENCE [LARGE SCALE GENOMIC DNA]</scope>
</reference>
<protein>
    <submittedName>
        <fullName evidence="1">Uncharacterized protein</fullName>
    </submittedName>
</protein>
<reference evidence="1" key="2">
    <citation type="submission" date="2025-08" db="UniProtKB">
        <authorList>
            <consortium name="Ensembl"/>
        </authorList>
    </citation>
    <scope>IDENTIFICATION</scope>
</reference>
<evidence type="ECO:0000313" key="1">
    <source>
        <dbReference type="Ensembl" id="ENSCHIP00010025577.1"/>
    </source>
</evidence>
<accession>A0A8C2RA25</accession>
<dbReference type="AlphaFoldDB" id="A0A8C2RA25"/>
<proteinExistence type="predicted"/>
<name>A0A8C2RA25_CAPHI</name>
<dbReference type="Ensembl" id="ENSCHIT00010036083.1">
    <property type="protein sequence ID" value="ENSCHIP00010025577.1"/>
    <property type="gene ID" value="ENSCHIG00010018989.1"/>
</dbReference>
<sequence>MTLRKQEHVRANSYYQCSNREEFAEGSKANAGRDQQDRLKILKVLWIQKQMKEEDFALSHIQTRSK</sequence>